<dbReference type="GO" id="GO:0003676">
    <property type="term" value="F:nucleic acid binding"/>
    <property type="evidence" value="ECO:0007669"/>
    <property type="project" value="InterPro"/>
</dbReference>
<dbReference type="RefSeq" id="WP_310833526.1">
    <property type="nucleotide sequence ID" value="NZ_JAALHA020000001.1"/>
</dbReference>
<organism evidence="2 3">
    <name type="scientific">Aetokthonos hydrillicola Thurmond2011</name>
    <dbReference type="NCBI Taxonomy" id="2712845"/>
    <lineage>
        <taxon>Bacteria</taxon>
        <taxon>Bacillati</taxon>
        <taxon>Cyanobacteriota</taxon>
        <taxon>Cyanophyceae</taxon>
        <taxon>Nostocales</taxon>
        <taxon>Hapalosiphonaceae</taxon>
        <taxon>Aetokthonos</taxon>
    </lineage>
</organism>
<dbReference type="InterPro" id="IPR036397">
    <property type="entry name" value="RNaseH_sf"/>
</dbReference>
<gene>
    <name evidence="2" type="ORF">G7B40_005710</name>
</gene>
<protein>
    <submittedName>
        <fullName evidence="2">Transposase</fullName>
    </submittedName>
</protein>
<accession>A0AAP5I2U1</accession>
<comment type="caution">
    <text evidence="2">The sequence shown here is derived from an EMBL/GenBank/DDBJ whole genome shotgun (WGS) entry which is preliminary data.</text>
</comment>
<dbReference type="Proteomes" id="UP000667802">
    <property type="component" value="Unassembled WGS sequence"/>
</dbReference>
<dbReference type="Pfam" id="PF13358">
    <property type="entry name" value="DDE_3"/>
    <property type="match status" value="1"/>
</dbReference>
<evidence type="ECO:0000313" key="2">
    <source>
        <dbReference type="EMBL" id="MDR9894067.1"/>
    </source>
</evidence>
<proteinExistence type="predicted"/>
<dbReference type="AlphaFoldDB" id="A0AAP5I2U1"/>
<dbReference type="Gene3D" id="3.30.420.10">
    <property type="entry name" value="Ribonuclease H-like superfamily/Ribonuclease H"/>
    <property type="match status" value="1"/>
</dbReference>
<name>A0AAP5I2U1_9CYAN</name>
<evidence type="ECO:0000313" key="3">
    <source>
        <dbReference type="Proteomes" id="UP000667802"/>
    </source>
</evidence>
<evidence type="ECO:0000259" key="1">
    <source>
        <dbReference type="Pfam" id="PF13358"/>
    </source>
</evidence>
<dbReference type="InterPro" id="IPR038717">
    <property type="entry name" value="Tc1-like_DDE_dom"/>
</dbReference>
<keyword evidence="3" id="KW-1185">Reference proteome</keyword>
<dbReference type="EMBL" id="JAALHA020000001">
    <property type="protein sequence ID" value="MDR9894067.1"/>
    <property type="molecule type" value="Genomic_DNA"/>
</dbReference>
<feature type="domain" description="Tc1-like transposase DDE" evidence="1">
    <location>
        <begin position="42"/>
        <end position="133"/>
    </location>
</feature>
<reference evidence="3" key="1">
    <citation type="journal article" date="2021" name="Science">
        <title>Hunting the eagle killer: A cyanobacterial neurotoxin causes vacuolar myelinopathy.</title>
        <authorList>
            <person name="Breinlinger S."/>
            <person name="Phillips T.J."/>
            <person name="Haram B.N."/>
            <person name="Mares J."/>
            <person name="Martinez Yerena J.A."/>
            <person name="Hrouzek P."/>
            <person name="Sobotka R."/>
            <person name="Henderson W.M."/>
            <person name="Schmieder P."/>
            <person name="Williams S.M."/>
            <person name="Lauderdale J.D."/>
            <person name="Wilde H.D."/>
            <person name="Gerrin W."/>
            <person name="Kust A."/>
            <person name="Washington J.W."/>
            <person name="Wagner C."/>
            <person name="Geier B."/>
            <person name="Liebeke M."/>
            <person name="Enke H."/>
            <person name="Niedermeyer T.H.J."/>
            <person name="Wilde S.B."/>
        </authorList>
    </citation>
    <scope>NUCLEOTIDE SEQUENCE [LARGE SCALE GENOMIC DNA]</scope>
    <source>
        <strain evidence="3">Thurmond2011</strain>
    </source>
</reference>
<sequence length="156" mass="18271">ACSSLVRSPGGAFDFTQSLISNWVTSLMFSPFQVHIVSNCRFMTEKTINSDFIIQSLDDFAKNLTKVTVIVLDNAPWHKSKYVQTKIEEWEEKGLFLLYLPTYSPHLNKIETLWRFIKYRWLNIKDYANLSNLKNAIRDILGKFGTQYQIQFTINY</sequence>
<feature type="non-terminal residue" evidence="2">
    <location>
        <position position="1"/>
    </location>
</feature>